<sequence>MNYNRSKYAGIEAAYTSERNDETMAISLNGNYKIKEIDSDLVVSISRTKNNSNLPIYEYKRQQVSVSVNHRF</sequence>
<gene>
    <name evidence="1" type="ORF">MNB_SUP05-SYMBIONT-5-627</name>
</gene>
<proteinExistence type="predicted"/>
<name>A0A1W1E138_9ZZZZ</name>
<evidence type="ECO:0000313" key="1">
    <source>
        <dbReference type="EMBL" id="SFV87665.1"/>
    </source>
</evidence>
<organism evidence="1">
    <name type="scientific">hydrothermal vent metagenome</name>
    <dbReference type="NCBI Taxonomy" id="652676"/>
    <lineage>
        <taxon>unclassified sequences</taxon>
        <taxon>metagenomes</taxon>
        <taxon>ecological metagenomes</taxon>
    </lineage>
</organism>
<accession>A0A1W1E138</accession>
<dbReference type="AlphaFoldDB" id="A0A1W1E138"/>
<dbReference type="EMBL" id="FPHZ01000060">
    <property type="protein sequence ID" value="SFV87665.1"/>
    <property type="molecule type" value="Genomic_DNA"/>
</dbReference>
<protein>
    <submittedName>
        <fullName evidence="1">Uncharacterized protein</fullName>
    </submittedName>
</protein>
<reference evidence="1" key="1">
    <citation type="submission" date="2016-10" db="EMBL/GenBank/DDBJ databases">
        <authorList>
            <person name="de Groot N.N."/>
        </authorList>
    </citation>
    <scope>NUCLEOTIDE SEQUENCE</scope>
</reference>